<protein>
    <submittedName>
        <fullName evidence="1">Uncharacterized protein</fullName>
    </submittedName>
</protein>
<evidence type="ECO:0000313" key="1">
    <source>
        <dbReference type="EMBL" id="AAF82871.1"/>
    </source>
</evidence>
<sequence>MPAPNRKTTHNVDLIQTYPLAPNVDTLTTRTNNNDNDQAS</sequence>
<dbReference type="PIR" id="F82854">
    <property type="entry name" value="F82854"/>
</dbReference>
<organism evidence="1 2">
    <name type="scientific">Xylella fastidiosa (strain 9a5c)</name>
    <dbReference type="NCBI Taxonomy" id="160492"/>
    <lineage>
        <taxon>Bacteria</taxon>
        <taxon>Pseudomonadati</taxon>
        <taxon>Pseudomonadota</taxon>
        <taxon>Gammaproteobacteria</taxon>
        <taxon>Lysobacterales</taxon>
        <taxon>Lysobacteraceae</taxon>
        <taxon>Xylella</taxon>
    </lineage>
</organism>
<dbReference type="EMBL" id="AE003849">
    <property type="protein sequence ID" value="AAF82871.1"/>
    <property type="molecule type" value="Genomic_DNA"/>
</dbReference>
<dbReference type="STRING" id="160492.XF_0058"/>
<accession>Q9PH86</accession>
<dbReference type="Proteomes" id="UP000000812">
    <property type="component" value="Chromosome"/>
</dbReference>
<dbReference type="AlphaFoldDB" id="Q9PH86"/>
<name>Q9PH86_XYLFA</name>
<reference evidence="1 2" key="1">
    <citation type="journal article" date="2000" name="Nature">
        <title>The genome sequence of the plant pathogen Xylella fastidiosa.</title>
        <authorList>
            <person name="Simpson A.J."/>
            <person name="Reinach F.C."/>
            <person name="Arruda P."/>
            <person name="Abreu F.A."/>
            <person name="Acencio M."/>
            <person name="Alvarenga R."/>
            <person name="Alves L.M."/>
            <person name="Araya J.E."/>
            <person name="Baia G.S."/>
            <person name="Baptista C.S."/>
            <person name="Barros M.H."/>
            <person name="Bonaccorsi E.D."/>
            <person name="Bordin S."/>
            <person name="Bove J.M."/>
            <person name="Briones M.R."/>
            <person name="Bueno M.R."/>
            <person name="Camargo A.A."/>
            <person name="Camargo L.E."/>
            <person name="Carraro D.M."/>
            <person name="Carrer H."/>
            <person name="Colauto N.B."/>
            <person name="Colombo C."/>
            <person name="Costa F.F."/>
            <person name="Costa M.C."/>
            <person name="Costa-Neto C.M."/>
            <person name="Coutinho L.L."/>
            <person name="Cristofani M."/>
            <person name="Dias-Neto E."/>
            <person name="Docena C."/>
            <person name="El-Dorry H."/>
            <person name="Facincani A.P."/>
            <person name="Ferreira A.J."/>
            <person name="Ferreira V.C."/>
            <person name="Ferro J.A."/>
            <person name="Fraga J.S."/>
            <person name="Franca S.C."/>
            <person name="Franco M.C."/>
            <person name="Frohme M."/>
            <person name="Furlan L.R."/>
            <person name="Garnier M."/>
            <person name="Goldman G.H."/>
            <person name="Goldman M.H."/>
            <person name="Gomes S.L."/>
            <person name="Gruber A."/>
            <person name="Ho P.L."/>
            <person name="Hoheisel J.D."/>
            <person name="Junqueira M.L."/>
            <person name="Kemper E.L."/>
            <person name="Kitajima J.P."/>
            <person name="Krieger J.E."/>
            <person name="Kuramae E.E."/>
            <person name="Laigret F."/>
            <person name="Lambais M.R."/>
            <person name="Leite L.C."/>
            <person name="Lemos E.G."/>
            <person name="Lemos M.V."/>
            <person name="Lopes S.A."/>
            <person name="Lopes C.R."/>
            <person name="Machado J.A."/>
            <person name="Machado M.A."/>
            <person name="Madeira A.M."/>
            <person name="Madeira H.M."/>
            <person name="Marino C.L."/>
            <person name="Marques M.V."/>
            <person name="Martins E.A."/>
            <person name="Martins E.M."/>
            <person name="Matsukuma A.Y."/>
            <person name="Menck C.F."/>
            <person name="Miracca E.C."/>
            <person name="Miyaki C.Y."/>
            <person name="Monteriro-Vitorello C.B."/>
            <person name="Moon D.H."/>
            <person name="Nagai M.A."/>
            <person name="Nascimento A.L."/>
            <person name="Netto L.E."/>
            <person name="Nhani A.Jr."/>
            <person name="Nobrega F.G."/>
            <person name="Nunes L.R."/>
            <person name="Oliveira M.A."/>
            <person name="de Oliveira M.C."/>
            <person name="de Oliveira R.C."/>
            <person name="Palmieri D.A."/>
            <person name="Paris A."/>
            <person name="Peixoto B.R."/>
            <person name="Pereira G.A."/>
            <person name="Pereira H.A.Jr."/>
            <person name="Pesquero J.B."/>
            <person name="Quaggio R.B."/>
            <person name="Roberto P.G."/>
            <person name="Rodrigues V."/>
            <person name="de M Rosa A.J."/>
            <person name="de Rosa V.E.Jr."/>
            <person name="de Sa R.G."/>
            <person name="Santelli R.V."/>
            <person name="Sawasaki H.E."/>
            <person name="da Silva A.C."/>
            <person name="da Silva A.M."/>
            <person name="da Silva F.R."/>
            <person name="da Silva W.A.Jr."/>
            <person name="da Silveira J.F."/>
            <person name="Silvestri M.L."/>
            <person name="Siqueira W.J."/>
            <person name="de Souza A.A."/>
            <person name="de Souza A.P."/>
            <person name="Terenzi M.F."/>
            <person name="Truffi D."/>
            <person name="Tsai S.M."/>
            <person name="Tsuhako M.H."/>
            <person name="Vallada H."/>
            <person name="Van Sluys M.A."/>
            <person name="Verjovski-Almeida S."/>
            <person name="Vettore A.L."/>
            <person name="Zago M.A."/>
            <person name="Zatz M."/>
            <person name="Meidanis J."/>
            <person name="Setubal J.C."/>
        </authorList>
    </citation>
    <scope>NUCLEOTIDE SEQUENCE [LARGE SCALE GENOMIC DNA]</scope>
    <source>
        <strain evidence="1 2">9a5c</strain>
    </source>
</reference>
<evidence type="ECO:0000313" key="2">
    <source>
        <dbReference type="Proteomes" id="UP000000812"/>
    </source>
</evidence>
<dbReference type="KEGG" id="xfa:XF_0058"/>
<dbReference type="HOGENOM" id="CLU_3298874_0_0_6"/>
<gene>
    <name evidence="1" type="ordered locus">XF_0058</name>
</gene>
<proteinExistence type="predicted"/>